<reference evidence="2" key="1">
    <citation type="journal article" date="2013" name="Nature">
        <title>Draft genome of the wheat A-genome progenitor Triticum urartu.</title>
        <authorList>
            <person name="Ling H.Q."/>
            <person name="Zhao S."/>
            <person name="Liu D."/>
            <person name="Wang J."/>
            <person name="Sun H."/>
            <person name="Zhang C."/>
            <person name="Fan H."/>
            <person name="Li D."/>
            <person name="Dong L."/>
            <person name="Tao Y."/>
            <person name="Gao C."/>
            <person name="Wu H."/>
            <person name="Li Y."/>
            <person name="Cui Y."/>
            <person name="Guo X."/>
            <person name="Zheng S."/>
            <person name="Wang B."/>
            <person name="Yu K."/>
            <person name="Liang Q."/>
            <person name="Yang W."/>
            <person name="Lou X."/>
            <person name="Chen J."/>
            <person name="Feng M."/>
            <person name="Jian J."/>
            <person name="Zhang X."/>
            <person name="Luo G."/>
            <person name="Jiang Y."/>
            <person name="Liu J."/>
            <person name="Wang Z."/>
            <person name="Sha Y."/>
            <person name="Zhang B."/>
            <person name="Wu H."/>
            <person name="Tang D."/>
            <person name="Shen Q."/>
            <person name="Xue P."/>
            <person name="Zou S."/>
            <person name="Wang X."/>
            <person name="Liu X."/>
            <person name="Wang F."/>
            <person name="Yang Y."/>
            <person name="An X."/>
            <person name="Dong Z."/>
            <person name="Zhang K."/>
            <person name="Zhang X."/>
            <person name="Luo M.C."/>
            <person name="Dvorak J."/>
            <person name="Tong Y."/>
            <person name="Wang J."/>
            <person name="Yang H."/>
            <person name="Li Z."/>
            <person name="Wang D."/>
            <person name="Zhang A."/>
            <person name="Wang J."/>
        </authorList>
    </citation>
    <scope>NUCLEOTIDE SEQUENCE</scope>
    <source>
        <strain evidence="2">cv. G1812</strain>
    </source>
</reference>
<keyword evidence="2" id="KW-1185">Reference proteome</keyword>
<reference evidence="1" key="3">
    <citation type="submission" date="2022-06" db="UniProtKB">
        <authorList>
            <consortium name="EnsemblPlants"/>
        </authorList>
    </citation>
    <scope>IDENTIFICATION</scope>
</reference>
<protein>
    <submittedName>
        <fullName evidence="1">Uncharacterized protein</fullName>
    </submittedName>
</protein>
<name>A0A8R7K1R0_TRIUA</name>
<reference evidence="1" key="2">
    <citation type="submission" date="2018-03" db="EMBL/GenBank/DDBJ databases">
        <title>The Triticum urartu genome reveals the dynamic nature of wheat genome evolution.</title>
        <authorList>
            <person name="Ling H."/>
            <person name="Ma B."/>
            <person name="Shi X."/>
            <person name="Liu H."/>
            <person name="Dong L."/>
            <person name="Sun H."/>
            <person name="Cao Y."/>
            <person name="Gao Q."/>
            <person name="Zheng S."/>
            <person name="Li Y."/>
            <person name="Yu Y."/>
            <person name="Du H."/>
            <person name="Qi M."/>
            <person name="Li Y."/>
            <person name="Yu H."/>
            <person name="Cui Y."/>
            <person name="Wang N."/>
            <person name="Chen C."/>
            <person name="Wu H."/>
            <person name="Zhao Y."/>
            <person name="Zhang J."/>
            <person name="Li Y."/>
            <person name="Zhou W."/>
            <person name="Zhang B."/>
            <person name="Hu W."/>
            <person name="Eijk M."/>
            <person name="Tang J."/>
            <person name="Witsenboer H."/>
            <person name="Zhao S."/>
            <person name="Li Z."/>
            <person name="Zhang A."/>
            <person name="Wang D."/>
            <person name="Liang C."/>
        </authorList>
    </citation>
    <scope>NUCLEOTIDE SEQUENCE [LARGE SCALE GENOMIC DNA]</scope>
    <source>
        <strain evidence="1">cv. G1812</strain>
    </source>
</reference>
<evidence type="ECO:0000313" key="1">
    <source>
        <dbReference type="EnsemblPlants" id="TuG1812G0100003239.01.T01"/>
    </source>
</evidence>
<accession>A0A8R7K1R0</accession>
<organism evidence="1 2">
    <name type="scientific">Triticum urartu</name>
    <name type="common">Red wild einkorn</name>
    <name type="synonym">Crithodium urartu</name>
    <dbReference type="NCBI Taxonomy" id="4572"/>
    <lineage>
        <taxon>Eukaryota</taxon>
        <taxon>Viridiplantae</taxon>
        <taxon>Streptophyta</taxon>
        <taxon>Embryophyta</taxon>
        <taxon>Tracheophyta</taxon>
        <taxon>Spermatophyta</taxon>
        <taxon>Magnoliopsida</taxon>
        <taxon>Liliopsida</taxon>
        <taxon>Poales</taxon>
        <taxon>Poaceae</taxon>
        <taxon>BOP clade</taxon>
        <taxon>Pooideae</taxon>
        <taxon>Triticodae</taxon>
        <taxon>Triticeae</taxon>
        <taxon>Triticinae</taxon>
        <taxon>Triticum</taxon>
    </lineage>
</organism>
<sequence length="217" mass="23065">MLNDYIPSILEMCFLTFPAHPWQCIATFITTTWRTWSPGATAAVGVAGVRLAAAVSRAGVSTGLLVTIGSVTATGAPRLLDMGGGWGGATRLDETSAAPAPSAPRRTYLTSWRVRASSAIVRSARRPTTMDRASPGTQTAVAACDRHSIPPVLMPATHTNHRAQPSPCSAVTPHASNVALTNNYQHRTGAGVRRRERVALGDLKGTKRWEEVENKVA</sequence>
<proteinExistence type="predicted"/>
<dbReference type="EnsemblPlants" id="TuG1812G0100003239.01.T01">
    <property type="protein sequence ID" value="TuG1812G0100003239.01.T01"/>
    <property type="gene ID" value="TuG1812G0100003239.01"/>
</dbReference>
<dbReference type="AlphaFoldDB" id="A0A8R7K1R0"/>
<dbReference type="Proteomes" id="UP000015106">
    <property type="component" value="Chromosome 1"/>
</dbReference>
<dbReference type="Gramene" id="TuG1812G0100003239.01.T01">
    <property type="protein sequence ID" value="TuG1812G0100003239.01.T01"/>
    <property type="gene ID" value="TuG1812G0100003239.01"/>
</dbReference>
<evidence type="ECO:0000313" key="2">
    <source>
        <dbReference type="Proteomes" id="UP000015106"/>
    </source>
</evidence>